<proteinExistence type="predicted"/>
<dbReference type="InterPro" id="IPR057727">
    <property type="entry name" value="WCX_dom"/>
</dbReference>
<dbReference type="InterPro" id="IPR028349">
    <property type="entry name" value="PafC-like"/>
</dbReference>
<dbReference type="RefSeq" id="WP_166104987.1">
    <property type="nucleotide sequence ID" value="NZ_BMMY01000004.1"/>
</dbReference>
<dbReference type="PROSITE" id="PS51000">
    <property type="entry name" value="HTH_DEOR_2"/>
    <property type="match status" value="1"/>
</dbReference>
<dbReference type="Gene3D" id="1.10.10.10">
    <property type="entry name" value="Winged helix-like DNA-binding domain superfamily/Winged helix DNA-binding domain"/>
    <property type="match status" value="1"/>
</dbReference>
<dbReference type="Pfam" id="PF25583">
    <property type="entry name" value="WCX"/>
    <property type="match status" value="1"/>
</dbReference>
<dbReference type="GO" id="GO:0003700">
    <property type="term" value="F:DNA-binding transcription factor activity"/>
    <property type="evidence" value="ECO:0007669"/>
    <property type="project" value="InterPro"/>
</dbReference>
<evidence type="ECO:0000256" key="2">
    <source>
        <dbReference type="ARBA" id="ARBA00023163"/>
    </source>
</evidence>
<dbReference type="PANTHER" id="PTHR34580:SF3">
    <property type="entry name" value="PROTEIN PAFB"/>
    <property type="match status" value="1"/>
</dbReference>
<evidence type="ECO:0000313" key="5">
    <source>
        <dbReference type="Proteomes" id="UP000515976"/>
    </source>
</evidence>
<dbReference type="Pfam" id="PF08279">
    <property type="entry name" value="HTH_11"/>
    <property type="match status" value="1"/>
</dbReference>
<dbReference type="InterPro" id="IPR001034">
    <property type="entry name" value="DeoR_HTH"/>
</dbReference>
<dbReference type="KEGG" id="pei:H9L10_01275"/>
<keyword evidence="2" id="KW-0804">Transcription</keyword>
<gene>
    <name evidence="4" type="ORF">H9L10_01275</name>
</gene>
<dbReference type="InterPro" id="IPR036388">
    <property type="entry name" value="WH-like_DNA-bd_sf"/>
</dbReference>
<dbReference type="InterPro" id="IPR051534">
    <property type="entry name" value="CBASS_pafABC_assoc_protein"/>
</dbReference>
<dbReference type="Proteomes" id="UP000515976">
    <property type="component" value="Chromosome"/>
</dbReference>
<dbReference type="PIRSF" id="PIRSF016838">
    <property type="entry name" value="PafC"/>
    <property type="match status" value="1"/>
</dbReference>
<dbReference type="SUPFAM" id="SSF46785">
    <property type="entry name" value="Winged helix' DNA-binding domain"/>
    <property type="match status" value="1"/>
</dbReference>
<dbReference type="InterPro" id="IPR013196">
    <property type="entry name" value="HTH_11"/>
</dbReference>
<sequence length="325" mass="35417">MSSPAARVLRLLELLQSAQLRTVPELADHLEVDERTVRRWVQQLKELDIPVETVRGRYGGYRVGSGRRMPPLVLSDEEAVAVVGGLLRAQAAADAPDVAVQTALAKIGRLLPAESGRRVAALLATFPEAANPSAAQPDALDAGILLTLADAVASRSPLELRYRDAEGVPSRRTVHPYRLLPHTHRWYLVARDVGPGEERIFRVDRVRTARRLPGVVHGGVPERTVAQLLARFAEADYAWRVVLRVRASPARVRAHLPRSVATVTPAGPGWQRAEIRARRLDWLPALVVRLDAEVVVDEPSELRELLAAAADRLAAASTPPVAPSG</sequence>
<keyword evidence="5" id="KW-1185">Reference proteome</keyword>
<keyword evidence="1" id="KW-0805">Transcription regulation</keyword>
<protein>
    <submittedName>
        <fullName evidence="4">WYL domain-containing protein</fullName>
    </submittedName>
</protein>
<dbReference type="EMBL" id="CP060712">
    <property type="protein sequence ID" value="QNN49762.1"/>
    <property type="molecule type" value="Genomic_DNA"/>
</dbReference>
<organism evidence="4 5">
    <name type="scientific">Phycicoccus endophyticus</name>
    <dbReference type="NCBI Taxonomy" id="1690220"/>
    <lineage>
        <taxon>Bacteria</taxon>
        <taxon>Bacillati</taxon>
        <taxon>Actinomycetota</taxon>
        <taxon>Actinomycetes</taxon>
        <taxon>Micrococcales</taxon>
        <taxon>Intrasporangiaceae</taxon>
        <taxon>Phycicoccus</taxon>
    </lineage>
</organism>
<feature type="domain" description="HTH deoR-type" evidence="3">
    <location>
        <begin position="4"/>
        <end position="63"/>
    </location>
</feature>
<name>A0A7G9R2D7_9MICO</name>
<dbReference type="PANTHER" id="PTHR34580">
    <property type="match status" value="1"/>
</dbReference>
<dbReference type="AlphaFoldDB" id="A0A7G9R2D7"/>
<evidence type="ECO:0000256" key="1">
    <source>
        <dbReference type="ARBA" id="ARBA00023015"/>
    </source>
</evidence>
<dbReference type="PROSITE" id="PS52050">
    <property type="entry name" value="WYL"/>
    <property type="match status" value="1"/>
</dbReference>
<evidence type="ECO:0000259" key="3">
    <source>
        <dbReference type="PROSITE" id="PS51000"/>
    </source>
</evidence>
<dbReference type="InterPro" id="IPR036390">
    <property type="entry name" value="WH_DNA-bd_sf"/>
</dbReference>
<dbReference type="InterPro" id="IPR026881">
    <property type="entry name" value="WYL_dom"/>
</dbReference>
<accession>A0A7G9R2D7</accession>
<dbReference type="Pfam" id="PF13280">
    <property type="entry name" value="WYL"/>
    <property type="match status" value="1"/>
</dbReference>
<reference evidence="4 5" key="1">
    <citation type="submission" date="2020-08" db="EMBL/GenBank/DDBJ databases">
        <title>Genome sequence of Phycicoccus endophyticus JCM 31784T.</title>
        <authorList>
            <person name="Hyun D.-W."/>
            <person name="Bae J.-W."/>
        </authorList>
    </citation>
    <scope>NUCLEOTIDE SEQUENCE [LARGE SCALE GENOMIC DNA]</scope>
    <source>
        <strain evidence="4 5">JCM 31784</strain>
    </source>
</reference>
<evidence type="ECO:0000313" key="4">
    <source>
        <dbReference type="EMBL" id="QNN49762.1"/>
    </source>
</evidence>